<dbReference type="InterPro" id="IPR024724">
    <property type="entry name" value="MoaF_N"/>
</dbReference>
<name>A0A5N6VBB2_ASPTM</name>
<sequence length="281" mass="31686">MSTTEPNDFVPVSQWPTLEELAVGFAEHLMPASSALTSEVVNIIFDGDISISHQFTTETSLNWEVTTGPQKGVKGKNDYKAFEVRSGIFFVDFYKREFEEHVSFIWNRSTGQVIAGLSKLKDVEGQRRTTTDFLQGHVTIFPHAIPFLGTDELVGRHILYRYSPRDAYEHVYLNSGTLTWHCLSGTEKGLANTEFCRTFKLCDQLYLLFWTETIMPVESFVVVDLQAMRSTGRFYCWDPKPQRVVQMLFGSYATHLAKIDAASVVASSLLSQPQTNSAVTA</sequence>
<dbReference type="OrthoDB" id="4353530at2759"/>
<evidence type="ECO:0000259" key="2">
    <source>
        <dbReference type="Pfam" id="PF17409"/>
    </source>
</evidence>
<feature type="domain" description="Molybdenum cofactor biosynthesis protein F N-terminal" evidence="1">
    <location>
        <begin position="13"/>
        <end position="122"/>
    </location>
</feature>
<protein>
    <submittedName>
        <fullName evidence="3">Molybdenum cofactor biosynthesis protein F</fullName>
    </submittedName>
</protein>
<evidence type="ECO:0000313" key="4">
    <source>
        <dbReference type="Proteomes" id="UP000326950"/>
    </source>
</evidence>
<evidence type="ECO:0000313" key="3">
    <source>
        <dbReference type="EMBL" id="KAE8168047.1"/>
    </source>
</evidence>
<evidence type="ECO:0000259" key="1">
    <source>
        <dbReference type="Pfam" id="PF10703"/>
    </source>
</evidence>
<feature type="domain" description="MoaF C-terminal" evidence="2">
    <location>
        <begin position="150"/>
        <end position="258"/>
    </location>
</feature>
<dbReference type="InterPro" id="IPR035348">
    <property type="entry name" value="MoaF_C"/>
</dbReference>
<dbReference type="AlphaFoldDB" id="A0A5N6VBB2"/>
<accession>A0A5N6VBB2</accession>
<reference evidence="3 4" key="1">
    <citation type="submission" date="2019-04" db="EMBL/GenBank/DDBJ databases">
        <title>Friends and foes A comparative genomics study of 23 Aspergillus species from section Flavi.</title>
        <authorList>
            <consortium name="DOE Joint Genome Institute"/>
            <person name="Kjaerbolling I."/>
            <person name="Vesth T."/>
            <person name="Frisvad J.C."/>
            <person name="Nybo J.L."/>
            <person name="Theobald S."/>
            <person name="Kildgaard S."/>
            <person name="Isbrandt T."/>
            <person name="Kuo A."/>
            <person name="Sato A."/>
            <person name="Lyhne E.K."/>
            <person name="Kogle M.E."/>
            <person name="Wiebenga A."/>
            <person name="Kun R.S."/>
            <person name="Lubbers R.J."/>
            <person name="Makela M.R."/>
            <person name="Barry K."/>
            <person name="Chovatia M."/>
            <person name="Clum A."/>
            <person name="Daum C."/>
            <person name="Haridas S."/>
            <person name="He G."/>
            <person name="LaButti K."/>
            <person name="Lipzen A."/>
            <person name="Mondo S."/>
            <person name="Riley R."/>
            <person name="Salamov A."/>
            <person name="Simmons B.A."/>
            <person name="Magnuson J.K."/>
            <person name="Henrissat B."/>
            <person name="Mortensen U.H."/>
            <person name="Larsen T.O."/>
            <person name="Devries R.P."/>
            <person name="Grigoriev I.V."/>
            <person name="Machida M."/>
            <person name="Baker S.E."/>
            <person name="Andersen M.R."/>
        </authorList>
    </citation>
    <scope>NUCLEOTIDE SEQUENCE [LARGE SCALE GENOMIC DNA]</scope>
    <source>
        <strain evidence="3 4">CBS 117626</strain>
    </source>
</reference>
<proteinExistence type="predicted"/>
<dbReference type="Gene3D" id="2.40.128.20">
    <property type="match status" value="1"/>
</dbReference>
<dbReference type="InterPro" id="IPR012674">
    <property type="entry name" value="Calycin"/>
</dbReference>
<dbReference type="Proteomes" id="UP000326950">
    <property type="component" value="Unassembled WGS sequence"/>
</dbReference>
<dbReference type="EMBL" id="ML738587">
    <property type="protein sequence ID" value="KAE8168047.1"/>
    <property type="molecule type" value="Genomic_DNA"/>
</dbReference>
<dbReference type="Pfam" id="PF10703">
    <property type="entry name" value="MoaF"/>
    <property type="match status" value="1"/>
</dbReference>
<organism evidence="3 4">
    <name type="scientific">Aspergillus tamarii</name>
    <dbReference type="NCBI Taxonomy" id="41984"/>
    <lineage>
        <taxon>Eukaryota</taxon>
        <taxon>Fungi</taxon>
        <taxon>Dikarya</taxon>
        <taxon>Ascomycota</taxon>
        <taxon>Pezizomycotina</taxon>
        <taxon>Eurotiomycetes</taxon>
        <taxon>Eurotiomycetidae</taxon>
        <taxon>Eurotiales</taxon>
        <taxon>Aspergillaceae</taxon>
        <taxon>Aspergillus</taxon>
        <taxon>Aspergillus subgen. Circumdati</taxon>
    </lineage>
</organism>
<gene>
    <name evidence="3" type="ORF">BDV40DRAFT_295166</name>
</gene>
<keyword evidence="4" id="KW-1185">Reference proteome</keyword>
<dbReference type="Pfam" id="PF17409">
    <property type="entry name" value="MoaF_C"/>
    <property type="match status" value="1"/>
</dbReference>